<reference evidence="1" key="1">
    <citation type="submission" date="2018-05" db="EMBL/GenBank/DDBJ databases">
        <authorList>
            <person name="Lanie J.A."/>
            <person name="Ng W.-L."/>
            <person name="Kazmierczak K.M."/>
            <person name="Andrzejewski T.M."/>
            <person name="Davidsen T.M."/>
            <person name="Wayne K.J."/>
            <person name="Tettelin H."/>
            <person name="Glass J.I."/>
            <person name="Rusch D."/>
            <person name="Podicherti R."/>
            <person name="Tsui H.-C.T."/>
            <person name="Winkler M.E."/>
        </authorList>
    </citation>
    <scope>NUCLEOTIDE SEQUENCE</scope>
</reference>
<protein>
    <submittedName>
        <fullName evidence="1">Uncharacterized protein</fullName>
    </submittedName>
</protein>
<name>A0A382GW13_9ZZZZ</name>
<accession>A0A382GW13</accession>
<feature type="non-terminal residue" evidence="1">
    <location>
        <position position="1"/>
    </location>
</feature>
<dbReference type="AlphaFoldDB" id="A0A382GW13"/>
<evidence type="ECO:0000313" key="1">
    <source>
        <dbReference type="EMBL" id="SVB79065.1"/>
    </source>
</evidence>
<organism evidence="1">
    <name type="scientific">marine metagenome</name>
    <dbReference type="NCBI Taxonomy" id="408172"/>
    <lineage>
        <taxon>unclassified sequences</taxon>
        <taxon>metagenomes</taxon>
        <taxon>ecological metagenomes</taxon>
    </lineage>
</organism>
<gene>
    <name evidence="1" type="ORF">METZ01_LOCUS231919</name>
</gene>
<sequence length="42" mass="4581">RQDEIRPGLNGLNCLSDVLRPSIRFAEQAIYGLPMPANGANI</sequence>
<dbReference type="EMBL" id="UINC01057662">
    <property type="protein sequence ID" value="SVB79065.1"/>
    <property type="molecule type" value="Genomic_DNA"/>
</dbReference>
<proteinExistence type="predicted"/>